<evidence type="ECO:0000259" key="1">
    <source>
        <dbReference type="Pfam" id="PF12867"/>
    </source>
</evidence>
<feature type="domain" description="DinB-like" evidence="1">
    <location>
        <begin position="17"/>
        <end position="150"/>
    </location>
</feature>
<dbReference type="InterPro" id="IPR024775">
    <property type="entry name" value="DinB-like"/>
</dbReference>
<dbReference type="InterPro" id="IPR034660">
    <property type="entry name" value="DinB/YfiT-like"/>
</dbReference>
<name>A0A6J6U662_9ZZZZ</name>
<evidence type="ECO:0000313" key="2">
    <source>
        <dbReference type="EMBL" id="CAB4754524.1"/>
    </source>
</evidence>
<dbReference type="Gene3D" id="1.20.120.450">
    <property type="entry name" value="dinb family like domain"/>
    <property type="match status" value="1"/>
</dbReference>
<dbReference type="EMBL" id="CAEZZJ010000031">
    <property type="protein sequence ID" value="CAB4754524.1"/>
    <property type="molecule type" value="Genomic_DNA"/>
</dbReference>
<protein>
    <submittedName>
        <fullName evidence="2">Unannotated protein</fullName>
    </submittedName>
</protein>
<proteinExistence type="predicted"/>
<gene>
    <name evidence="2" type="ORF">UFOPK2852_00422</name>
</gene>
<organism evidence="2">
    <name type="scientific">freshwater metagenome</name>
    <dbReference type="NCBI Taxonomy" id="449393"/>
    <lineage>
        <taxon>unclassified sequences</taxon>
        <taxon>metagenomes</taxon>
        <taxon>ecological metagenomes</taxon>
    </lineage>
</organism>
<sequence length="157" mass="17107">MSENKSNSAVLAEFIANGKEFIALAKSIPVADLNKTPIAGEWSPAYVLHHMCDGEMHFATRYLNNLAEVNPDIFPFNEDIYPERLNYANRDALASLAAVEGIQIAIASILHAVPESDWSRTSKHIDRGPLTLTQLVETASGHSKSHAGQLQGLIDAL</sequence>
<dbReference type="AlphaFoldDB" id="A0A6J6U662"/>
<accession>A0A6J6U662</accession>
<dbReference type="SUPFAM" id="SSF109854">
    <property type="entry name" value="DinB/YfiT-like putative metalloenzymes"/>
    <property type="match status" value="1"/>
</dbReference>
<reference evidence="2" key="1">
    <citation type="submission" date="2020-05" db="EMBL/GenBank/DDBJ databases">
        <authorList>
            <person name="Chiriac C."/>
            <person name="Salcher M."/>
            <person name="Ghai R."/>
            <person name="Kavagutti S V."/>
        </authorList>
    </citation>
    <scope>NUCLEOTIDE SEQUENCE</scope>
</reference>
<dbReference type="Pfam" id="PF12867">
    <property type="entry name" value="DinB_2"/>
    <property type="match status" value="1"/>
</dbReference>